<dbReference type="CDD" id="cd02230">
    <property type="entry name" value="cupin_HP0902-like"/>
    <property type="match status" value="1"/>
</dbReference>
<dbReference type="AlphaFoldDB" id="A0A1A2ENA2"/>
<evidence type="ECO:0000313" key="2">
    <source>
        <dbReference type="Proteomes" id="UP000093985"/>
    </source>
</evidence>
<dbReference type="InterPro" id="IPR014710">
    <property type="entry name" value="RmlC-like_jellyroll"/>
</dbReference>
<name>A0A1A2ENA2_MYCSD</name>
<organism evidence="1 2">
    <name type="scientific">Mycolicibacter sinensis (strain JDM601)</name>
    <name type="common">Mycobacterium sinense</name>
    <dbReference type="NCBI Taxonomy" id="875328"/>
    <lineage>
        <taxon>Bacteria</taxon>
        <taxon>Bacillati</taxon>
        <taxon>Actinomycetota</taxon>
        <taxon>Actinomycetes</taxon>
        <taxon>Mycobacteriales</taxon>
        <taxon>Mycobacteriaceae</taxon>
        <taxon>Mycolicibacter</taxon>
    </lineage>
</organism>
<comment type="caution">
    <text evidence="1">The sequence shown here is derived from an EMBL/GenBank/DDBJ whole genome shotgun (WGS) entry which is preliminary data.</text>
</comment>
<accession>A0A1A2ENA2</accession>
<proteinExistence type="predicted"/>
<dbReference type="InterPro" id="IPR011051">
    <property type="entry name" value="RmlC_Cupin_sf"/>
</dbReference>
<dbReference type="PANTHER" id="PTHR37694:SF1">
    <property type="entry name" value="SLR8022 PROTEIN"/>
    <property type="match status" value="1"/>
</dbReference>
<sequence length="112" mass="11858">MESTSLTTLADEKLAEAKQHHSGRAAHTVYGGSMHHLRQTLVALAAGQSLAEHDSPGESTLQVLRGRVRLTAGDDAWEGSAGELVTVPRTRHALESLEDSVVLLTVAKSAAH</sequence>
<reference evidence="2" key="1">
    <citation type="submission" date="2016-06" db="EMBL/GenBank/DDBJ databases">
        <authorList>
            <person name="Sutton G."/>
            <person name="Brinkac L."/>
            <person name="Sanka R."/>
            <person name="Adams M."/>
            <person name="Lau E."/>
            <person name="Mehaffy C."/>
            <person name="Tameris M."/>
            <person name="Hatherill M."/>
            <person name="Hanekom W."/>
            <person name="Mahomed H."/>
            <person name="Mcshane H."/>
        </authorList>
    </citation>
    <scope>NUCLEOTIDE SEQUENCE [LARGE SCALE GENOMIC DNA]</scope>
    <source>
        <strain evidence="2">852014-51077_SCH5608930-a</strain>
    </source>
</reference>
<dbReference type="RefSeq" id="WP_064853607.1">
    <property type="nucleotide sequence ID" value="NZ_LZIM01000015.1"/>
</dbReference>
<dbReference type="PANTHER" id="PTHR37694">
    <property type="entry name" value="SLR8022 PROTEIN"/>
    <property type="match status" value="1"/>
</dbReference>
<evidence type="ECO:0000313" key="1">
    <source>
        <dbReference type="EMBL" id="OBG09799.1"/>
    </source>
</evidence>
<dbReference type="Proteomes" id="UP000093985">
    <property type="component" value="Unassembled WGS sequence"/>
</dbReference>
<gene>
    <name evidence="1" type="ORF">A5771_21385</name>
</gene>
<dbReference type="SUPFAM" id="SSF51182">
    <property type="entry name" value="RmlC-like cupins"/>
    <property type="match status" value="1"/>
</dbReference>
<dbReference type="EMBL" id="LZIN01000014">
    <property type="protein sequence ID" value="OBG09799.1"/>
    <property type="molecule type" value="Genomic_DNA"/>
</dbReference>
<dbReference type="OrthoDB" id="5190473at2"/>
<dbReference type="Gene3D" id="2.60.120.10">
    <property type="entry name" value="Jelly Rolls"/>
    <property type="match status" value="1"/>
</dbReference>
<protein>
    <submittedName>
        <fullName evidence="1">LuxR family transcriptional regulator</fullName>
    </submittedName>
</protein>